<dbReference type="AlphaFoldDB" id="A0AAE0BWV0"/>
<feature type="region of interest" description="Disordered" evidence="1">
    <location>
        <begin position="1"/>
        <end position="26"/>
    </location>
</feature>
<accession>A0AAE0BWV0</accession>
<evidence type="ECO:0000313" key="2">
    <source>
        <dbReference type="EMBL" id="KAK3244291.1"/>
    </source>
</evidence>
<keyword evidence="3" id="KW-1185">Reference proteome</keyword>
<reference evidence="2 3" key="1">
    <citation type="journal article" date="2015" name="Genome Biol. Evol.">
        <title>Comparative Genomics of a Bacterivorous Green Alga Reveals Evolutionary Causalities and Consequences of Phago-Mixotrophic Mode of Nutrition.</title>
        <authorList>
            <person name="Burns J.A."/>
            <person name="Paasch A."/>
            <person name="Narechania A."/>
            <person name="Kim E."/>
        </authorList>
    </citation>
    <scope>NUCLEOTIDE SEQUENCE [LARGE SCALE GENOMIC DNA]</scope>
    <source>
        <strain evidence="2 3">PLY_AMNH</strain>
    </source>
</reference>
<comment type="caution">
    <text evidence="2">The sequence shown here is derived from an EMBL/GenBank/DDBJ whole genome shotgun (WGS) entry which is preliminary data.</text>
</comment>
<dbReference type="Proteomes" id="UP001190700">
    <property type="component" value="Unassembled WGS sequence"/>
</dbReference>
<proteinExistence type="predicted"/>
<evidence type="ECO:0000256" key="1">
    <source>
        <dbReference type="SAM" id="MobiDB-lite"/>
    </source>
</evidence>
<dbReference type="EMBL" id="LGRX02031996">
    <property type="protein sequence ID" value="KAK3244291.1"/>
    <property type="molecule type" value="Genomic_DNA"/>
</dbReference>
<sequence length="230" mass="24351">MAEAKDTALEDQPFDQSSGDGANWDIGDAAGNAETLGGYNIGTMFDVGTLLGEASAMGWDAEEVESRLTDSSSNAYGLLANPTADIAILLEMAVACGVIDESPATQVISVASMLTFSDLSLEDVTAEFNETFKQDMAAKANVSKDLVFITGLMQGSLLVQSEVHFDVSGDSTSIAANANAEAFAIITVTATVTITITIIPPVTPPIATITTIFSINNNWRGFRYHFDYNR</sequence>
<protein>
    <submittedName>
        <fullName evidence="2">Uncharacterized protein</fullName>
    </submittedName>
</protein>
<evidence type="ECO:0000313" key="3">
    <source>
        <dbReference type="Proteomes" id="UP001190700"/>
    </source>
</evidence>
<organism evidence="2 3">
    <name type="scientific">Cymbomonas tetramitiformis</name>
    <dbReference type="NCBI Taxonomy" id="36881"/>
    <lineage>
        <taxon>Eukaryota</taxon>
        <taxon>Viridiplantae</taxon>
        <taxon>Chlorophyta</taxon>
        <taxon>Pyramimonadophyceae</taxon>
        <taxon>Pyramimonadales</taxon>
        <taxon>Pyramimonadaceae</taxon>
        <taxon>Cymbomonas</taxon>
    </lineage>
</organism>
<gene>
    <name evidence="2" type="ORF">CYMTET_46090</name>
</gene>
<name>A0AAE0BWV0_9CHLO</name>